<gene>
    <name evidence="1" type="ORF">O6H91_17G023000</name>
</gene>
<evidence type="ECO:0000313" key="2">
    <source>
        <dbReference type="Proteomes" id="UP001162992"/>
    </source>
</evidence>
<organism evidence="1 2">
    <name type="scientific">Diphasiastrum complanatum</name>
    <name type="common">Issler's clubmoss</name>
    <name type="synonym">Lycopodium complanatum</name>
    <dbReference type="NCBI Taxonomy" id="34168"/>
    <lineage>
        <taxon>Eukaryota</taxon>
        <taxon>Viridiplantae</taxon>
        <taxon>Streptophyta</taxon>
        <taxon>Embryophyta</taxon>
        <taxon>Tracheophyta</taxon>
        <taxon>Lycopodiopsida</taxon>
        <taxon>Lycopodiales</taxon>
        <taxon>Lycopodiaceae</taxon>
        <taxon>Lycopodioideae</taxon>
        <taxon>Diphasiastrum</taxon>
    </lineage>
</organism>
<evidence type="ECO:0000313" key="1">
    <source>
        <dbReference type="EMBL" id="KAJ7524806.1"/>
    </source>
</evidence>
<name>A0ACC2B4X2_DIPCM</name>
<comment type="caution">
    <text evidence="1">The sequence shown here is derived from an EMBL/GenBank/DDBJ whole genome shotgun (WGS) entry which is preliminary data.</text>
</comment>
<dbReference type="EMBL" id="CM055108">
    <property type="protein sequence ID" value="KAJ7524806.1"/>
    <property type="molecule type" value="Genomic_DNA"/>
</dbReference>
<reference evidence="2" key="1">
    <citation type="journal article" date="2024" name="Proc. Natl. Acad. Sci. U.S.A.">
        <title>Extraordinary preservation of gene collinearity over three hundred million years revealed in homosporous lycophytes.</title>
        <authorList>
            <person name="Li C."/>
            <person name="Wickell D."/>
            <person name="Kuo L.Y."/>
            <person name="Chen X."/>
            <person name="Nie B."/>
            <person name="Liao X."/>
            <person name="Peng D."/>
            <person name="Ji J."/>
            <person name="Jenkins J."/>
            <person name="Williams M."/>
            <person name="Shu S."/>
            <person name="Plott C."/>
            <person name="Barry K."/>
            <person name="Rajasekar S."/>
            <person name="Grimwood J."/>
            <person name="Han X."/>
            <person name="Sun S."/>
            <person name="Hou Z."/>
            <person name="He W."/>
            <person name="Dai G."/>
            <person name="Sun C."/>
            <person name="Schmutz J."/>
            <person name="Leebens-Mack J.H."/>
            <person name="Li F.W."/>
            <person name="Wang L."/>
        </authorList>
    </citation>
    <scope>NUCLEOTIDE SEQUENCE [LARGE SCALE GENOMIC DNA]</scope>
    <source>
        <strain evidence="2">cv. PW_Plant_1</strain>
    </source>
</reference>
<protein>
    <submittedName>
        <fullName evidence="1">Uncharacterized protein</fullName>
    </submittedName>
</protein>
<accession>A0ACC2B4X2</accession>
<proteinExistence type="predicted"/>
<keyword evidence="2" id="KW-1185">Reference proteome</keyword>
<dbReference type="Proteomes" id="UP001162992">
    <property type="component" value="Chromosome 17"/>
</dbReference>
<sequence length="549" mass="61036">MVEADHRFTTHAHSAGLKRLSARANAAPNPSTGHRVCFSFAAYARNVIDHLCKCQVEILEGLSDEEFARVELEFGFTFPPDLRAILQEGLPVGDGFPNWRSGGSSQLRLKLNSPISGLCFEVGRGRFWWKQWGSRPSDAHQAVAIARSALRKVPVLVPVYKHCYIPAAPNLAGNPVIFVDRKDVGYSGFDLADFFQREAFIPQNYCTSIDPQTVCDEDGGMRESLESYETALRTDGELQCLSLINVQKDPYHGRINKFRRGDGKEPNAVTHKLKSLRILLEGSGWKWEGFGRDCEGRGKSLVAGAGANKNYEVQRKEALHSFKREISTWIHAERSHEYCSRSAGVSPRNSVSSAEFPRKSIDVISRHMDSPLSTKSLLPFTMAAPAWAAKTARHIEFWSDLVERKMAADSVGYYASKGDDTLTKGALDKVDKEGNVELPGGLTSKWVARYLENMAGQLRNGGWKENDISEMVDADSFPDSRKCLVWDRQSVLDDLTSKVNMLSISLKKAGWSAQEVSEALGPPQEKENIKFSPQFAAKVGKLTEYLARA</sequence>